<evidence type="ECO:0008006" key="3">
    <source>
        <dbReference type="Google" id="ProtNLM"/>
    </source>
</evidence>
<name>A0ABN0BQR3_BACFG</name>
<gene>
    <name evidence="1" type="ORF">BFAG_03990</name>
</gene>
<organism evidence="1 2">
    <name type="scientific">Bacteroides fragilis 3_1_12</name>
    <dbReference type="NCBI Taxonomy" id="457424"/>
    <lineage>
        <taxon>Bacteria</taxon>
        <taxon>Pseudomonadati</taxon>
        <taxon>Bacteroidota</taxon>
        <taxon>Bacteroidia</taxon>
        <taxon>Bacteroidales</taxon>
        <taxon>Bacteroidaceae</taxon>
        <taxon>Bacteroides</taxon>
    </lineage>
</organism>
<sequence length="65" mass="7709">MSLDTYKLPLYFLAKVKVKKEVICKSEYVHNVLLYFFVSGDKSNTFLLNASKKPLFFHVFLLLRY</sequence>
<proteinExistence type="predicted"/>
<evidence type="ECO:0000313" key="1">
    <source>
        <dbReference type="EMBL" id="EFR55292.1"/>
    </source>
</evidence>
<protein>
    <recommendedName>
        <fullName evidence="3">Transposase</fullName>
    </recommendedName>
</protein>
<evidence type="ECO:0000313" key="2">
    <source>
        <dbReference type="Proteomes" id="UP000005101"/>
    </source>
</evidence>
<dbReference type="EMBL" id="EQ973216">
    <property type="protein sequence ID" value="EFR55292.1"/>
    <property type="molecule type" value="Genomic_DNA"/>
</dbReference>
<dbReference type="Proteomes" id="UP000005101">
    <property type="component" value="Unassembled WGS sequence"/>
</dbReference>
<keyword evidence="2" id="KW-1185">Reference proteome</keyword>
<accession>A0ABN0BQR3</accession>
<reference evidence="1 2" key="1">
    <citation type="submission" date="2008-12" db="EMBL/GenBank/DDBJ databases">
        <title>Annotation of Bacteroides fragilis strain 3_1_12.</title>
        <authorList>
            <consortium name="The Broad Institute Genome Sequencing Platform"/>
            <person name="Ward D."/>
            <person name="Young S.K."/>
            <person name="Kodira C.D."/>
            <person name="Zeng Q."/>
            <person name="Koehrsen M."/>
            <person name="Alvarado L."/>
            <person name="Berlin A."/>
            <person name="Borenstein D."/>
            <person name="Chen Z."/>
            <person name="Engels R."/>
            <person name="Freedman E."/>
            <person name="Gellesch M."/>
            <person name="Goldberg J."/>
            <person name="Griggs A."/>
            <person name="Gujja S."/>
            <person name="Heiman D."/>
            <person name="Hepburn T."/>
            <person name="Howarth C."/>
            <person name="Jen D."/>
            <person name="Larson L."/>
            <person name="Lewis B."/>
            <person name="Mehta T."/>
            <person name="Park D."/>
            <person name="Pearson M."/>
            <person name="Roberts A."/>
            <person name="Saif S."/>
            <person name="Shea T."/>
            <person name="Shenoy N."/>
            <person name="Sisk P."/>
            <person name="Stolte C."/>
            <person name="Sykes S."/>
            <person name="Walk T."/>
            <person name="White J."/>
            <person name="Yandava C."/>
            <person name="Allen-Vercoe E."/>
            <person name="Strauss J."/>
            <person name="Ambrose C."/>
            <person name="Lander E."/>
            <person name="Nusbaum C."/>
            <person name="Galagan J."/>
            <person name="Birren B."/>
        </authorList>
    </citation>
    <scope>NUCLEOTIDE SEQUENCE [LARGE SCALE GENOMIC DNA]</scope>
    <source>
        <strain evidence="1 2">3_1_12</strain>
    </source>
</reference>